<comment type="caution">
    <text evidence="3">The sequence shown here is derived from an EMBL/GenBank/DDBJ whole genome shotgun (WGS) entry which is preliminary data.</text>
</comment>
<organism evidence="3 4">
    <name type="scientific">Anaeromyxobacter diazotrophicus</name>
    <dbReference type="NCBI Taxonomy" id="2590199"/>
    <lineage>
        <taxon>Bacteria</taxon>
        <taxon>Pseudomonadati</taxon>
        <taxon>Myxococcota</taxon>
        <taxon>Myxococcia</taxon>
        <taxon>Myxococcales</taxon>
        <taxon>Cystobacterineae</taxon>
        <taxon>Anaeromyxobacteraceae</taxon>
        <taxon>Anaeromyxobacter</taxon>
    </lineage>
</organism>
<dbReference type="InterPro" id="IPR036291">
    <property type="entry name" value="NAD(P)-bd_dom_sf"/>
</dbReference>
<sequence length="232" mass="24379">MRRVALVTGAGVRVGEAIARDLARQGWRVAAHYHAHRPRAPLVPLQADLALPTGPDALARAFRARFDRLDLLVCSAAAFEARPLAATDAAAFDAQMDLNARAPLLLARALAPLLRRSAGSIVNVADVGGGLVAWKGFAAYAASKAALVRLTECLALELAPKVRVNAVAPGTVLWPERYPASQRRELTRRIPLGRAGTPGDVAAAVRYLADAPFVTGAVLPVDGGRHLAGRSG</sequence>
<dbReference type="InterPro" id="IPR002347">
    <property type="entry name" value="SDR_fam"/>
</dbReference>
<accession>A0A7I9VG60</accession>
<dbReference type="Gene3D" id="3.40.50.720">
    <property type="entry name" value="NAD(P)-binding Rossmann-like Domain"/>
    <property type="match status" value="1"/>
</dbReference>
<reference evidence="4" key="1">
    <citation type="journal article" date="2020" name="Appl. Environ. Microbiol.">
        <title>Diazotrophic Anaeromyxobacter Isolates from Soils.</title>
        <authorList>
            <person name="Masuda Y."/>
            <person name="Yamanaka H."/>
            <person name="Xu Z.X."/>
            <person name="Shiratori Y."/>
            <person name="Aono T."/>
            <person name="Amachi S."/>
            <person name="Senoo K."/>
            <person name="Itoh H."/>
        </authorList>
    </citation>
    <scope>NUCLEOTIDE SEQUENCE [LARGE SCALE GENOMIC DNA]</scope>
    <source>
        <strain evidence="4">R267</strain>
    </source>
</reference>
<protein>
    <submittedName>
        <fullName evidence="3">Pteridine reductase</fullName>
    </submittedName>
</protein>
<dbReference type="PRINTS" id="PR00080">
    <property type="entry name" value="SDRFAMILY"/>
</dbReference>
<dbReference type="GO" id="GO:0016491">
    <property type="term" value="F:oxidoreductase activity"/>
    <property type="evidence" value="ECO:0007669"/>
    <property type="project" value="UniProtKB-KW"/>
</dbReference>
<name>A0A7I9VG60_9BACT</name>
<evidence type="ECO:0000256" key="2">
    <source>
        <dbReference type="ARBA" id="ARBA00023002"/>
    </source>
</evidence>
<dbReference type="EMBL" id="BJTG01000001">
    <property type="protein sequence ID" value="GEJ55384.1"/>
    <property type="molecule type" value="Genomic_DNA"/>
</dbReference>
<comment type="similarity">
    <text evidence="1">Belongs to the short-chain dehydrogenases/reductases (SDR) family.</text>
</comment>
<dbReference type="PANTHER" id="PTHR43639">
    <property type="entry name" value="OXIDOREDUCTASE, SHORT-CHAIN DEHYDROGENASE/REDUCTASE FAMILY (AFU_ORTHOLOGUE AFUA_5G02870)"/>
    <property type="match status" value="1"/>
</dbReference>
<dbReference type="InterPro" id="IPR020904">
    <property type="entry name" value="Sc_DH/Rdtase_CS"/>
</dbReference>
<keyword evidence="4" id="KW-1185">Reference proteome</keyword>
<dbReference type="SUPFAM" id="SSF51735">
    <property type="entry name" value="NAD(P)-binding Rossmann-fold domains"/>
    <property type="match status" value="1"/>
</dbReference>
<evidence type="ECO:0000313" key="3">
    <source>
        <dbReference type="EMBL" id="GEJ55384.1"/>
    </source>
</evidence>
<dbReference type="PRINTS" id="PR00081">
    <property type="entry name" value="GDHRDH"/>
</dbReference>
<evidence type="ECO:0000256" key="1">
    <source>
        <dbReference type="ARBA" id="ARBA00006484"/>
    </source>
</evidence>
<keyword evidence="2" id="KW-0560">Oxidoreductase</keyword>
<dbReference type="AlphaFoldDB" id="A0A7I9VG60"/>
<dbReference type="Pfam" id="PF13561">
    <property type="entry name" value="adh_short_C2"/>
    <property type="match status" value="1"/>
</dbReference>
<dbReference type="PROSITE" id="PS00061">
    <property type="entry name" value="ADH_SHORT"/>
    <property type="match status" value="1"/>
</dbReference>
<dbReference type="Proteomes" id="UP000503640">
    <property type="component" value="Unassembled WGS sequence"/>
</dbReference>
<dbReference type="PANTHER" id="PTHR43639:SF1">
    <property type="entry name" value="SHORT-CHAIN DEHYDROGENASE_REDUCTASE FAMILY PROTEIN"/>
    <property type="match status" value="1"/>
</dbReference>
<gene>
    <name evidence="3" type="primary">ptr1</name>
    <name evidence="3" type="ORF">AMYX_01250</name>
</gene>
<dbReference type="RefSeq" id="WP_176062189.1">
    <property type="nucleotide sequence ID" value="NZ_BJTG01000001.1"/>
</dbReference>
<evidence type="ECO:0000313" key="4">
    <source>
        <dbReference type="Proteomes" id="UP000503640"/>
    </source>
</evidence>
<proteinExistence type="inferred from homology"/>